<accession>A0A4U6VWS1</accession>
<feature type="compositionally biased region" description="Acidic residues" evidence="1">
    <location>
        <begin position="29"/>
        <end position="40"/>
    </location>
</feature>
<evidence type="ECO:0000313" key="3">
    <source>
        <dbReference type="Proteomes" id="UP000298652"/>
    </source>
</evidence>
<reference evidence="2" key="1">
    <citation type="submission" date="2019-03" db="EMBL/GenBank/DDBJ databases">
        <title>WGS assembly of Setaria viridis.</title>
        <authorList>
            <person name="Huang P."/>
            <person name="Jenkins J."/>
            <person name="Grimwood J."/>
            <person name="Barry K."/>
            <person name="Healey A."/>
            <person name="Mamidi S."/>
            <person name="Sreedasyam A."/>
            <person name="Shu S."/>
            <person name="Feldman M."/>
            <person name="Wu J."/>
            <person name="Yu Y."/>
            <person name="Chen C."/>
            <person name="Johnson J."/>
            <person name="Rokhsar D."/>
            <person name="Baxter I."/>
            <person name="Schmutz J."/>
            <person name="Brutnell T."/>
            <person name="Kellogg E."/>
        </authorList>
    </citation>
    <scope>NUCLEOTIDE SEQUENCE [LARGE SCALE GENOMIC DNA]</scope>
</reference>
<dbReference type="OMA" id="KDASHGP"/>
<evidence type="ECO:0000256" key="1">
    <source>
        <dbReference type="SAM" id="MobiDB-lite"/>
    </source>
</evidence>
<dbReference type="GO" id="GO:0005198">
    <property type="term" value="F:structural molecule activity"/>
    <property type="evidence" value="ECO:0007669"/>
    <property type="project" value="InterPro"/>
</dbReference>
<dbReference type="InterPro" id="IPR001337">
    <property type="entry name" value="TMV-like_coat"/>
</dbReference>
<dbReference type="AlphaFoldDB" id="A0A4U6VWS1"/>
<name>A0A4U6VWS1_SETVI</name>
<dbReference type="Proteomes" id="UP000298652">
    <property type="component" value="Chromosome 2"/>
</dbReference>
<dbReference type="Pfam" id="PF00721">
    <property type="entry name" value="TMV_coat"/>
    <property type="match status" value="2"/>
</dbReference>
<evidence type="ECO:0000313" key="2">
    <source>
        <dbReference type="EMBL" id="TKW33283.1"/>
    </source>
</evidence>
<keyword evidence="3" id="KW-1185">Reference proteome</keyword>
<dbReference type="Gramene" id="TKW33283">
    <property type="protein sequence ID" value="TKW33283"/>
    <property type="gene ID" value="SEVIR_2G223400v2"/>
</dbReference>
<feature type="region of interest" description="Disordered" evidence="1">
    <location>
        <begin position="21"/>
        <end position="41"/>
    </location>
</feature>
<protein>
    <submittedName>
        <fullName evidence="2">Uncharacterized protein</fullName>
    </submittedName>
</protein>
<gene>
    <name evidence="2" type="ORF">SEVIR_2G223400v2</name>
</gene>
<proteinExistence type="predicted"/>
<dbReference type="EMBL" id="CM016553">
    <property type="protein sequence ID" value="TKW33283.1"/>
    <property type="molecule type" value="Genomic_DNA"/>
</dbReference>
<organism evidence="2 3">
    <name type="scientific">Setaria viridis</name>
    <name type="common">Green bristlegrass</name>
    <name type="synonym">Setaria italica subsp. viridis</name>
    <dbReference type="NCBI Taxonomy" id="4556"/>
    <lineage>
        <taxon>Eukaryota</taxon>
        <taxon>Viridiplantae</taxon>
        <taxon>Streptophyta</taxon>
        <taxon>Embryophyta</taxon>
        <taxon>Tracheophyta</taxon>
        <taxon>Spermatophyta</taxon>
        <taxon>Magnoliopsida</taxon>
        <taxon>Liliopsida</taxon>
        <taxon>Poales</taxon>
        <taxon>Poaceae</taxon>
        <taxon>PACMAD clade</taxon>
        <taxon>Panicoideae</taxon>
        <taxon>Panicodae</taxon>
        <taxon>Paniceae</taxon>
        <taxon>Cenchrinae</taxon>
        <taxon>Setaria</taxon>
    </lineage>
</organism>
<sequence length="365" mass="38740">MLSSATESGNSCGVISMLSSATESGNSYGEDEDEDEEEVEGLLAASDNASRLPFAEAVSTTRALLGASHEDLRLRAHQLSRGLSIAFFPRAAAAGAFAERGRAWFPEGGLYVCANLPPLSPAVRAVLRVLMQVVVKEASYDVCGYFYDTVRDVLWQLVGDARDGRGPALLDHDDSSTSCEAAAASGGGDRYCVLDLPLRSVGGHYHPATAVTGASALRCLPLAAAASTVRALLGASHEDLRLRSQQLSCALGGAFFEPDTAAAGPLAESHGGGTRFPEDALYVCPELPLLWPALMVIQRALLQVVVKEANHGSCDWNYDNVGELMRLLVATPRKTVAPRCSTVRSSRRLRARVGGVIIYLRSPPL</sequence>